<organism evidence="1 2">
    <name type="scientific">Lasiosphaeria hispida</name>
    <dbReference type="NCBI Taxonomy" id="260671"/>
    <lineage>
        <taxon>Eukaryota</taxon>
        <taxon>Fungi</taxon>
        <taxon>Dikarya</taxon>
        <taxon>Ascomycota</taxon>
        <taxon>Pezizomycotina</taxon>
        <taxon>Sordariomycetes</taxon>
        <taxon>Sordariomycetidae</taxon>
        <taxon>Sordariales</taxon>
        <taxon>Lasiosphaeriaceae</taxon>
        <taxon>Lasiosphaeria</taxon>
    </lineage>
</organism>
<protein>
    <submittedName>
        <fullName evidence="1">Uncharacterized protein</fullName>
    </submittedName>
</protein>
<reference evidence="1" key="1">
    <citation type="journal article" date="2023" name="Mol. Phylogenet. Evol.">
        <title>Genome-scale phylogeny and comparative genomics of the fungal order Sordariales.</title>
        <authorList>
            <person name="Hensen N."/>
            <person name="Bonometti L."/>
            <person name="Westerberg I."/>
            <person name="Brannstrom I.O."/>
            <person name="Guillou S."/>
            <person name="Cros-Aarteil S."/>
            <person name="Calhoun S."/>
            <person name="Haridas S."/>
            <person name="Kuo A."/>
            <person name="Mondo S."/>
            <person name="Pangilinan J."/>
            <person name="Riley R."/>
            <person name="LaButti K."/>
            <person name="Andreopoulos B."/>
            <person name="Lipzen A."/>
            <person name="Chen C."/>
            <person name="Yan M."/>
            <person name="Daum C."/>
            <person name="Ng V."/>
            <person name="Clum A."/>
            <person name="Steindorff A."/>
            <person name="Ohm R.A."/>
            <person name="Martin F."/>
            <person name="Silar P."/>
            <person name="Natvig D.O."/>
            <person name="Lalanne C."/>
            <person name="Gautier V."/>
            <person name="Ament-Velasquez S.L."/>
            <person name="Kruys A."/>
            <person name="Hutchinson M.I."/>
            <person name="Powell A.J."/>
            <person name="Barry K."/>
            <person name="Miller A.N."/>
            <person name="Grigoriev I.V."/>
            <person name="Debuchy R."/>
            <person name="Gladieux P."/>
            <person name="Hiltunen Thoren M."/>
            <person name="Johannesson H."/>
        </authorList>
    </citation>
    <scope>NUCLEOTIDE SEQUENCE</scope>
    <source>
        <strain evidence="1">CBS 955.72</strain>
    </source>
</reference>
<accession>A0AAJ0HAF9</accession>
<dbReference type="EMBL" id="JAUIQD010000006">
    <property type="protein sequence ID" value="KAK3345996.1"/>
    <property type="molecule type" value="Genomic_DNA"/>
</dbReference>
<evidence type="ECO:0000313" key="1">
    <source>
        <dbReference type="EMBL" id="KAK3345996.1"/>
    </source>
</evidence>
<dbReference type="AlphaFoldDB" id="A0AAJ0HAF9"/>
<name>A0AAJ0HAF9_9PEZI</name>
<evidence type="ECO:0000313" key="2">
    <source>
        <dbReference type="Proteomes" id="UP001275084"/>
    </source>
</evidence>
<sequence>MAAPAPPVLADGPFHRNNRTVAQITDATLRVVTAANKAWLTGPTYFNTKKAWHVLGYAGRPKPSIEDFCSQVGQLWDFHASPTNDFWTLHERRDLVARAYMLDALRTLGFRSPHWVAALLTLDLHPGFACEDGQLYAYFTPGPKEAIPVQRTKSSLLLAQNPAPDPSREGPLWAEVAEMWTWRKFHRYQGFTVALAPGGANKKPQLSRFRAIAVPRGPNSLWHSLAYWRSDRRSSGKIYRPGRPVQGSIMRHWQVKARIWTFFMQTLRDSSAPRWRVYHELQAQSTIRDRYYGELSLARSLHASPRQGVPAYSGKEILYVIADFFACQIVVFYAGRGKSLRPIQPADERDGAGAQGRGFDPMGYQEGERYTYERFGCYYQDETEQIRSKQIFLVTSDWKDYDPVDFDNDALWRFPGYVDLGGHGSREFERPGPRPRSDEHLKGFLCGTNDAEDFPPMLLWYDLARPARERWEDPQAPDVPPHETTKFAFAEDTSPRLTPGQDVVRHQLEFGDVISGIYQPIPGVTLDQTLYDHFQEGTDIPGDGFALPDDELRSSWEHEFEDDDGPRFNHAPENWQWRFGRDPDGSNILYLEDPVHEFLADPHLASTRTCIG</sequence>
<comment type="caution">
    <text evidence="1">The sequence shown here is derived from an EMBL/GenBank/DDBJ whole genome shotgun (WGS) entry which is preliminary data.</text>
</comment>
<gene>
    <name evidence="1" type="ORF">B0T25DRAFT_266865</name>
</gene>
<proteinExistence type="predicted"/>
<dbReference type="Proteomes" id="UP001275084">
    <property type="component" value="Unassembled WGS sequence"/>
</dbReference>
<reference evidence="1" key="2">
    <citation type="submission" date="2023-06" db="EMBL/GenBank/DDBJ databases">
        <authorList>
            <consortium name="Lawrence Berkeley National Laboratory"/>
            <person name="Haridas S."/>
            <person name="Hensen N."/>
            <person name="Bonometti L."/>
            <person name="Westerberg I."/>
            <person name="Brannstrom I.O."/>
            <person name="Guillou S."/>
            <person name="Cros-Aarteil S."/>
            <person name="Calhoun S."/>
            <person name="Kuo A."/>
            <person name="Mondo S."/>
            <person name="Pangilinan J."/>
            <person name="Riley R."/>
            <person name="Labutti K."/>
            <person name="Andreopoulos B."/>
            <person name="Lipzen A."/>
            <person name="Chen C."/>
            <person name="Yanf M."/>
            <person name="Daum C."/>
            <person name="Ng V."/>
            <person name="Clum A."/>
            <person name="Steindorff A."/>
            <person name="Ohm R."/>
            <person name="Martin F."/>
            <person name="Silar P."/>
            <person name="Natvig D."/>
            <person name="Lalanne C."/>
            <person name="Gautier V."/>
            <person name="Ament-Velasquez S.L."/>
            <person name="Kruys A."/>
            <person name="Hutchinson M.I."/>
            <person name="Powell A.J."/>
            <person name="Barry K."/>
            <person name="Miller A.N."/>
            <person name="Grigoriev I.V."/>
            <person name="Debuchy R."/>
            <person name="Gladieux P."/>
            <person name="Thoren M.H."/>
            <person name="Johannesson H."/>
        </authorList>
    </citation>
    <scope>NUCLEOTIDE SEQUENCE</scope>
    <source>
        <strain evidence="1">CBS 955.72</strain>
    </source>
</reference>
<keyword evidence="2" id="KW-1185">Reference proteome</keyword>